<dbReference type="AlphaFoldDB" id="A0A6A6NEL8"/>
<dbReference type="SMART" id="SM00979">
    <property type="entry name" value="TIFY"/>
    <property type="match status" value="1"/>
</dbReference>
<evidence type="ECO:0000256" key="3">
    <source>
        <dbReference type="SAM" id="MobiDB-lite"/>
    </source>
</evidence>
<evidence type="ECO:0000259" key="4">
    <source>
        <dbReference type="PROSITE" id="PS51320"/>
    </source>
</evidence>
<dbReference type="GO" id="GO:0009611">
    <property type="term" value="P:response to wounding"/>
    <property type="evidence" value="ECO:0007669"/>
    <property type="project" value="UniProtKB-UniRule"/>
</dbReference>
<name>A0A6A6NEL8_HEVBR</name>
<protein>
    <recommendedName>
        <fullName evidence="2">Protein TIFY</fullName>
    </recommendedName>
    <alternativeName>
        <fullName evidence="2">Jasmonate ZIM domain-containing protein</fullName>
    </alternativeName>
</protein>
<comment type="caution">
    <text evidence="5">The sequence shown here is derived from an EMBL/GenBank/DDBJ whole genome shotgun (WGS) entry which is preliminary data.</text>
</comment>
<accession>A0A6A6NEL8</accession>
<reference evidence="5 6" key="1">
    <citation type="journal article" date="2020" name="Mol. Plant">
        <title>The Chromosome-Based Rubber Tree Genome Provides New Insights into Spurge Genome Evolution and Rubber Biosynthesis.</title>
        <authorList>
            <person name="Liu J."/>
            <person name="Shi C."/>
            <person name="Shi C.C."/>
            <person name="Li W."/>
            <person name="Zhang Q.J."/>
            <person name="Zhang Y."/>
            <person name="Li K."/>
            <person name="Lu H.F."/>
            <person name="Shi C."/>
            <person name="Zhu S.T."/>
            <person name="Xiao Z.Y."/>
            <person name="Nan H."/>
            <person name="Yue Y."/>
            <person name="Zhu X.G."/>
            <person name="Wu Y."/>
            <person name="Hong X.N."/>
            <person name="Fan G.Y."/>
            <person name="Tong Y."/>
            <person name="Zhang D."/>
            <person name="Mao C.L."/>
            <person name="Liu Y.L."/>
            <person name="Hao S.J."/>
            <person name="Liu W.Q."/>
            <person name="Lv M.Q."/>
            <person name="Zhang H.B."/>
            <person name="Liu Y."/>
            <person name="Hu-Tang G.R."/>
            <person name="Wang J.P."/>
            <person name="Wang J.H."/>
            <person name="Sun Y.H."/>
            <person name="Ni S.B."/>
            <person name="Chen W.B."/>
            <person name="Zhang X.C."/>
            <person name="Jiao Y.N."/>
            <person name="Eichler E.E."/>
            <person name="Li G.H."/>
            <person name="Liu X."/>
            <person name="Gao L.Z."/>
        </authorList>
    </citation>
    <scope>NUCLEOTIDE SEQUENCE [LARGE SCALE GENOMIC DNA]</scope>
    <source>
        <strain evidence="6">cv. GT1</strain>
        <tissue evidence="5">Leaf</tissue>
    </source>
</reference>
<dbReference type="PANTHER" id="PTHR33077">
    <property type="entry name" value="PROTEIN TIFY 4A-RELATED-RELATED"/>
    <property type="match status" value="1"/>
</dbReference>
<dbReference type="Proteomes" id="UP000467840">
    <property type="component" value="Chromosome 11"/>
</dbReference>
<dbReference type="InterPro" id="IPR018467">
    <property type="entry name" value="CCT_CS"/>
</dbReference>
<dbReference type="GO" id="GO:0031347">
    <property type="term" value="P:regulation of defense response"/>
    <property type="evidence" value="ECO:0007669"/>
    <property type="project" value="UniProtKB-UniRule"/>
</dbReference>
<dbReference type="GO" id="GO:0005634">
    <property type="term" value="C:nucleus"/>
    <property type="evidence" value="ECO:0007669"/>
    <property type="project" value="UniProtKB-SubCell"/>
</dbReference>
<dbReference type="PANTHER" id="PTHR33077:SF52">
    <property type="entry name" value="PROTEIN TIFY 11D"/>
    <property type="match status" value="1"/>
</dbReference>
<evidence type="ECO:0000256" key="1">
    <source>
        <dbReference type="ARBA" id="ARBA00008614"/>
    </source>
</evidence>
<sequence>MRKIILSDMANLVQNKSSGKAAPEKSNFAQTCNLLSQYLKERGSFRDLSLGINGKLEAKGPEASRPPTTTLNLLSNIEISAEISRQNSVLSANIKPMDFFPQFVGFASPNPIEEDSIANKPADLRKSSREEPGTAQLTIFYAGQVIVYDDFPADKAKEIMALASKGTSNSKNGFTTTASTSAMDKTNSIASNNNAREGLRLQTQANGSDLPIARRASLHRFFEKRKDRVASKAPYQLNNPSSPARPRPYEESNPIIIDLEVEGQSSKQLELKL</sequence>
<feature type="domain" description="Tify" evidence="4">
    <location>
        <begin position="130"/>
        <end position="165"/>
    </location>
</feature>
<comment type="function">
    <text evidence="2">Repressor of jasmonate responses.</text>
</comment>
<comment type="similarity">
    <text evidence="1 2">Belongs to the TIFY/JAZ family.</text>
</comment>
<comment type="subcellular location">
    <subcellularLocation>
        <location evidence="2">Nucleus</location>
    </subcellularLocation>
</comment>
<comment type="domain">
    <text evidence="2">The jas domain is required for interaction with COI1.</text>
</comment>
<keyword evidence="6" id="KW-1185">Reference proteome</keyword>
<keyword evidence="2" id="KW-0539">Nucleus</keyword>
<keyword evidence="2" id="KW-1184">Jasmonic acid signaling pathway</keyword>
<evidence type="ECO:0000313" key="6">
    <source>
        <dbReference type="Proteomes" id="UP000467840"/>
    </source>
</evidence>
<organism evidence="5 6">
    <name type="scientific">Hevea brasiliensis</name>
    <name type="common">Para rubber tree</name>
    <name type="synonym">Siphonia brasiliensis</name>
    <dbReference type="NCBI Taxonomy" id="3981"/>
    <lineage>
        <taxon>Eukaryota</taxon>
        <taxon>Viridiplantae</taxon>
        <taxon>Streptophyta</taxon>
        <taxon>Embryophyta</taxon>
        <taxon>Tracheophyta</taxon>
        <taxon>Spermatophyta</taxon>
        <taxon>Magnoliopsida</taxon>
        <taxon>eudicotyledons</taxon>
        <taxon>Gunneridae</taxon>
        <taxon>Pentapetalae</taxon>
        <taxon>rosids</taxon>
        <taxon>fabids</taxon>
        <taxon>Malpighiales</taxon>
        <taxon>Euphorbiaceae</taxon>
        <taxon>Crotonoideae</taxon>
        <taxon>Micrandreae</taxon>
        <taxon>Hevea</taxon>
    </lineage>
</organism>
<dbReference type="PROSITE" id="PS51320">
    <property type="entry name" value="TIFY"/>
    <property type="match status" value="1"/>
</dbReference>
<evidence type="ECO:0000256" key="2">
    <source>
        <dbReference type="RuleBase" id="RU369065"/>
    </source>
</evidence>
<dbReference type="InterPro" id="IPR010399">
    <property type="entry name" value="Tify_dom"/>
</dbReference>
<dbReference type="GO" id="GO:2000022">
    <property type="term" value="P:regulation of jasmonic acid mediated signaling pathway"/>
    <property type="evidence" value="ECO:0007669"/>
    <property type="project" value="UniProtKB-UniRule"/>
</dbReference>
<dbReference type="Pfam" id="PF09425">
    <property type="entry name" value="Jas_motif"/>
    <property type="match status" value="1"/>
</dbReference>
<evidence type="ECO:0000313" key="5">
    <source>
        <dbReference type="EMBL" id="KAF2323584.1"/>
    </source>
</evidence>
<dbReference type="InterPro" id="IPR040390">
    <property type="entry name" value="TIFY/JAZ"/>
</dbReference>
<dbReference type="Pfam" id="PF06200">
    <property type="entry name" value="tify"/>
    <property type="match status" value="1"/>
</dbReference>
<feature type="region of interest" description="Disordered" evidence="3">
    <location>
        <begin position="229"/>
        <end position="251"/>
    </location>
</feature>
<dbReference type="EMBL" id="JAAGAX010000002">
    <property type="protein sequence ID" value="KAF2323584.1"/>
    <property type="molecule type" value="Genomic_DNA"/>
</dbReference>
<proteinExistence type="inferred from homology"/>
<gene>
    <name evidence="5" type="ORF">GH714_036222</name>
</gene>